<dbReference type="RefSeq" id="WP_264369000.1">
    <property type="nucleotide sequence ID" value="NZ_JAPCIO010000005.1"/>
</dbReference>
<accession>A0ABT3EIH0</accession>
<dbReference type="Proteomes" id="UP001165677">
    <property type="component" value="Unassembled WGS sequence"/>
</dbReference>
<evidence type="ECO:0000256" key="1">
    <source>
        <dbReference type="SAM" id="Phobius"/>
    </source>
</evidence>
<dbReference type="Pfam" id="PF19589">
    <property type="entry name" value="DUF6095"/>
    <property type="match status" value="1"/>
</dbReference>
<name>A0ABT3EIH0_9FLAO</name>
<protein>
    <submittedName>
        <fullName evidence="2">DUF6095 family protein</fullName>
    </submittedName>
</protein>
<dbReference type="EMBL" id="JAPCIO010000005">
    <property type="protein sequence ID" value="MCW1148224.1"/>
    <property type="molecule type" value="Genomic_DNA"/>
</dbReference>
<proteinExistence type="predicted"/>
<keyword evidence="3" id="KW-1185">Reference proteome</keyword>
<evidence type="ECO:0000313" key="3">
    <source>
        <dbReference type="Proteomes" id="UP001165677"/>
    </source>
</evidence>
<evidence type="ECO:0000313" key="2">
    <source>
        <dbReference type="EMBL" id="MCW1148224.1"/>
    </source>
</evidence>
<gene>
    <name evidence="2" type="ORF">OJ995_08335</name>
</gene>
<organism evidence="2 3">
    <name type="scientific">Flavobacterium lacisediminis</name>
    <dbReference type="NCBI Taxonomy" id="2989705"/>
    <lineage>
        <taxon>Bacteria</taxon>
        <taxon>Pseudomonadati</taxon>
        <taxon>Bacteroidota</taxon>
        <taxon>Flavobacteriia</taxon>
        <taxon>Flavobacteriales</taxon>
        <taxon>Flavobacteriaceae</taxon>
        <taxon>Flavobacterium</taxon>
    </lineage>
</organism>
<dbReference type="InterPro" id="IPR046077">
    <property type="entry name" value="DUF6095"/>
</dbReference>
<keyword evidence="1" id="KW-0472">Membrane</keyword>
<sequence>MATDKNILAKGIKYLSGALPLLFLGPVIINSAFKNQESPLYPYVLGLGIIIALAAMFLIFKGITTLVKSMFDGDKNTNT</sequence>
<keyword evidence="1" id="KW-0812">Transmembrane</keyword>
<reference evidence="2" key="1">
    <citation type="submission" date="2022-10" db="EMBL/GenBank/DDBJ databases">
        <title>Flavobacterium sp. nov., a bacterium isolated from lake sediment.</title>
        <authorList>
            <person name="Qu J.-H."/>
        </authorList>
    </citation>
    <scope>NUCLEOTIDE SEQUENCE</scope>
    <source>
        <strain evidence="2">TH16-21</strain>
    </source>
</reference>
<keyword evidence="1" id="KW-1133">Transmembrane helix</keyword>
<feature type="transmembrane region" description="Helical" evidence="1">
    <location>
        <begin position="41"/>
        <end position="60"/>
    </location>
</feature>
<feature type="transmembrane region" description="Helical" evidence="1">
    <location>
        <begin position="12"/>
        <end position="29"/>
    </location>
</feature>
<comment type="caution">
    <text evidence="2">The sequence shown here is derived from an EMBL/GenBank/DDBJ whole genome shotgun (WGS) entry which is preliminary data.</text>
</comment>